<reference evidence="1" key="1">
    <citation type="submission" date="2021-03" db="EMBL/GenBank/DDBJ databases">
        <title>Draft genome sequence of rust myrtle Austropuccinia psidii MF-1, a brazilian biotype.</title>
        <authorList>
            <person name="Quecine M.C."/>
            <person name="Pachon D.M.R."/>
            <person name="Bonatelli M.L."/>
            <person name="Correr F.H."/>
            <person name="Franceschini L.M."/>
            <person name="Leite T.F."/>
            <person name="Margarido G.R.A."/>
            <person name="Almeida C.A."/>
            <person name="Ferrarezi J.A."/>
            <person name="Labate C.A."/>
        </authorList>
    </citation>
    <scope>NUCLEOTIDE SEQUENCE</scope>
    <source>
        <strain evidence="1">MF-1</strain>
    </source>
</reference>
<accession>A0A9Q3IUA0</accession>
<evidence type="ECO:0000313" key="1">
    <source>
        <dbReference type="EMBL" id="MBW0550275.1"/>
    </source>
</evidence>
<comment type="caution">
    <text evidence="1">The sequence shown here is derived from an EMBL/GenBank/DDBJ whole genome shotgun (WGS) entry which is preliminary data.</text>
</comment>
<dbReference type="EMBL" id="AVOT02055806">
    <property type="protein sequence ID" value="MBW0550275.1"/>
    <property type="molecule type" value="Genomic_DNA"/>
</dbReference>
<dbReference type="Proteomes" id="UP000765509">
    <property type="component" value="Unassembled WGS sequence"/>
</dbReference>
<gene>
    <name evidence="1" type="ORF">O181_089990</name>
</gene>
<protein>
    <submittedName>
        <fullName evidence="1">Uncharacterized protein</fullName>
    </submittedName>
</protein>
<organism evidence="1 2">
    <name type="scientific">Austropuccinia psidii MF-1</name>
    <dbReference type="NCBI Taxonomy" id="1389203"/>
    <lineage>
        <taxon>Eukaryota</taxon>
        <taxon>Fungi</taxon>
        <taxon>Dikarya</taxon>
        <taxon>Basidiomycota</taxon>
        <taxon>Pucciniomycotina</taxon>
        <taxon>Pucciniomycetes</taxon>
        <taxon>Pucciniales</taxon>
        <taxon>Sphaerophragmiaceae</taxon>
        <taxon>Austropuccinia</taxon>
    </lineage>
</organism>
<dbReference type="AlphaFoldDB" id="A0A9Q3IUA0"/>
<proteinExistence type="predicted"/>
<evidence type="ECO:0000313" key="2">
    <source>
        <dbReference type="Proteomes" id="UP000765509"/>
    </source>
</evidence>
<name>A0A9Q3IUA0_9BASI</name>
<keyword evidence="2" id="KW-1185">Reference proteome</keyword>
<sequence>MVGSFSNLEESQHSCLPSQELNSMDVHPPSLPYFPLGTSKGIKSLRLQLSLKKKMNWKSLKYWTQSSREEDYGIWWNGKASVNNEKDPLGNQLKTSIIVLNLSRIFILYNLTSQDPILQELAHS</sequence>